<comment type="subcellular location">
    <subcellularLocation>
        <location evidence="1">Nucleus</location>
    </subcellularLocation>
</comment>
<evidence type="ECO:0000256" key="6">
    <source>
        <dbReference type="ARBA" id="ARBA00023159"/>
    </source>
</evidence>
<keyword evidence="5" id="KW-0238">DNA-binding</keyword>
<feature type="transmembrane region" description="Helical" evidence="9">
    <location>
        <begin position="352"/>
        <end position="376"/>
    </location>
</feature>
<feature type="region of interest" description="Disordered" evidence="8">
    <location>
        <begin position="10"/>
        <end position="39"/>
    </location>
</feature>
<dbReference type="GO" id="GO:0003677">
    <property type="term" value="F:DNA binding"/>
    <property type="evidence" value="ECO:0007669"/>
    <property type="project" value="UniProtKB-KW"/>
</dbReference>
<sequence length="458" mass="49355">MVQEMAGFFSLGGGGSGGTSGRETPNQQQQQQHNENINPWGNSSVLLYRNEEIYQKGFEIWQQYVQVHHHHHAPPPNIHHQDLHHHQVYLGDSSAVSGSAVGPSSRSLSYSTSARGMRQGGLGGGMNCQDCGNQAKKDCAHLRCRTCCKSRGFDCPTHVKSTWVPAAKRRERQHLLAAMQPQQHLLQQQQQQQQLDVVLRGGGGGGGGDNQKRQRENRNIVVPYTRLTTATSAGLELGQHFPAELSSSAVFRCVRVSSMDDAEDQLAYQTAVSIGGHVFKGILYDQGAIDGGESSSGGGGGVHQHNLLTGGSVSTATASVAAAATGGNPAAGAPLLDPTIYPTPINAFLAGIMWMCAKSMILALLLLIFILLSFIFPHCSLSSAFCFGFELEAAFSIFSVCLPDINGTIIPLDICKDAVTELVTLFFYADNFTSVWAKDDHLPVEQKLQLLNELMING</sequence>
<comment type="caution">
    <text evidence="10">The sequence shown here is derived from an EMBL/GenBank/DDBJ whole genome shotgun (WGS) entry which is preliminary data.</text>
</comment>
<dbReference type="GO" id="GO:0003700">
    <property type="term" value="F:DNA-binding transcription factor activity"/>
    <property type="evidence" value="ECO:0007669"/>
    <property type="project" value="InterPro"/>
</dbReference>
<gene>
    <name evidence="10" type="ORF">Nepgr_019310</name>
</gene>
<evidence type="ECO:0000256" key="3">
    <source>
        <dbReference type="ARBA" id="ARBA00022723"/>
    </source>
</evidence>
<dbReference type="PANTHER" id="PTHR31604:SF2">
    <property type="entry name" value="PROTEIN SHI RELATED SEQUENCE 7"/>
    <property type="match status" value="1"/>
</dbReference>
<evidence type="ECO:0000256" key="9">
    <source>
        <dbReference type="SAM" id="Phobius"/>
    </source>
</evidence>
<dbReference type="NCBIfam" id="TIGR01624">
    <property type="entry name" value="LRP1_Cterm"/>
    <property type="match status" value="1"/>
</dbReference>
<keyword evidence="9" id="KW-0812">Transmembrane</keyword>
<evidence type="ECO:0000313" key="11">
    <source>
        <dbReference type="Proteomes" id="UP001279734"/>
    </source>
</evidence>
<proteinExistence type="inferred from homology"/>
<name>A0AAD3SV61_NEPGR</name>
<dbReference type="GO" id="GO:0045893">
    <property type="term" value="P:positive regulation of DNA-templated transcription"/>
    <property type="evidence" value="ECO:0007669"/>
    <property type="project" value="TreeGrafter"/>
</dbReference>
<keyword evidence="6" id="KW-0010">Activator</keyword>
<evidence type="ECO:0000256" key="1">
    <source>
        <dbReference type="ARBA" id="ARBA00004123"/>
    </source>
</evidence>
<evidence type="ECO:0000256" key="5">
    <source>
        <dbReference type="ARBA" id="ARBA00023125"/>
    </source>
</evidence>
<dbReference type="InterPro" id="IPR006511">
    <property type="entry name" value="SHI_C"/>
</dbReference>
<evidence type="ECO:0000256" key="8">
    <source>
        <dbReference type="SAM" id="MobiDB-lite"/>
    </source>
</evidence>
<comment type="similarity">
    <text evidence="2">Belongs to the SHI protein family.</text>
</comment>
<organism evidence="10 11">
    <name type="scientific">Nepenthes gracilis</name>
    <name type="common">Slender pitcher plant</name>
    <dbReference type="NCBI Taxonomy" id="150966"/>
    <lineage>
        <taxon>Eukaryota</taxon>
        <taxon>Viridiplantae</taxon>
        <taxon>Streptophyta</taxon>
        <taxon>Embryophyta</taxon>
        <taxon>Tracheophyta</taxon>
        <taxon>Spermatophyta</taxon>
        <taxon>Magnoliopsida</taxon>
        <taxon>eudicotyledons</taxon>
        <taxon>Gunneridae</taxon>
        <taxon>Pentapetalae</taxon>
        <taxon>Caryophyllales</taxon>
        <taxon>Nepenthaceae</taxon>
        <taxon>Nepenthes</taxon>
    </lineage>
</organism>
<keyword evidence="11" id="KW-1185">Reference proteome</keyword>
<dbReference type="NCBIfam" id="TIGR01623">
    <property type="entry name" value="put_zinc_LRP1"/>
    <property type="match status" value="1"/>
</dbReference>
<accession>A0AAD3SV61</accession>
<keyword evidence="9" id="KW-0472">Membrane</keyword>
<dbReference type="InterPro" id="IPR007818">
    <property type="entry name" value="SHI"/>
</dbReference>
<keyword evidence="9" id="KW-1133">Transmembrane helix</keyword>
<dbReference type="Pfam" id="PF05142">
    <property type="entry name" value="DUF702"/>
    <property type="match status" value="1"/>
</dbReference>
<evidence type="ECO:0000256" key="7">
    <source>
        <dbReference type="ARBA" id="ARBA00023242"/>
    </source>
</evidence>
<feature type="compositionally biased region" description="Gly residues" evidence="8">
    <location>
        <begin position="10"/>
        <end position="20"/>
    </location>
</feature>
<dbReference type="EMBL" id="BSYO01000018">
    <property type="protein sequence ID" value="GMH17469.1"/>
    <property type="molecule type" value="Genomic_DNA"/>
</dbReference>
<evidence type="ECO:0000256" key="2">
    <source>
        <dbReference type="ARBA" id="ARBA00006911"/>
    </source>
</evidence>
<keyword evidence="3" id="KW-0479">Metal-binding</keyword>
<dbReference type="AlphaFoldDB" id="A0AAD3SV61"/>
<keyword evidence="7" id="KW-0539">Nucleus</keyword>
<reference evidence="10" key="1">
    <citation type="submission" date="2023-05" db="EMBL/GenBank/DDBJ databases">
        <title>Nepenthes gracilis genome sequencing.</title>
        <authorList>
            <person name="Fukushima K."/>
        </authorList>
    </citation>
    <scope>NUCLEOTIDE SEQUENCE</scope>
    <source>
        <strain evidence="10">SING2019-196</strain>
    </source>
</reference>
<dbReference type="PANTHER" id="PTHR31604">
    <property type="entry name" value="PROTEIN LATERAL ROOT PRIMORDIUM 1"/>
    <property type="match status" value="1"/>
</dbReference>
<dbReference type="GO" id="GO:0046872">
    <property type="term" value="F:metal ion binding"/>
    <property type="evidence" value="ECO:0007669"/>
    <property type="project" value="UniProtKB-KW"/>
</dbReference>
<protein>
    <submittedName>
        <fullName evidence="10">Uncharacterized protein</fullName>
    </submittedName>
</protein>
<dbReference type="Proteomes" id="UP001279734">
    <property type="component" value="Unassembled WGS sequence"/>
</dbReference>
<evidence type="ECO:0000256" key="4">
    <source>
        <dbReference type="ARBA" id="ARBA00022833"/>
    </source>
</evidence>
<dbReference type="InterPro" id="IPR006510">
    <property type="entry name" value="Znf_LRP1"/>
</dbReference>
<dbReference type="GO" id="GO:0005634">
    <property type="term" value="C:nucleus"/>
    <property type="evidence" value="ECO:0007669"/>
    <property type="project" value="UniProtKB-SubCell"/>
</dbReference>
<evidence type="ECO:0000313" key="10">
    <source>
        <dbReference type="EMBL" id="GMH17469.1"/>
    </source>
</evidence>
<keyword evidence="4" id="KW-0862">Zinc</keyword>